<accession>A0ABU5HNV5</accession>
<evidence type="ECO:0000256" key="1">
    <source>
        <dbReference type="SAM" id="Phobius"/>
    </source>
</evidence>
<sequence>MKQRKKKSNKQSRREIIADVKRREAEWRKKKRKRKERWRICKSHIMLWGTFISFFPLLIFVTLSDIRNTFTNVMLGLIAINGGIYLFMYILFKEARNLAIRIPLKNGESTGNTQCLPDSSETLVEPEYLSRCDDKQIVIDNDDVLARIFLFLLLFIIFLALVYFADATPSKLTTEDYGSTLLLLELYLLILTLGISAILQPWRRIVFDRVSRTVTIPGRLLLHKKETIPYSQAELTIRYYMGPGSLGCVSSIIISNSNSPSLLSGVFLMDGDMDKARRFARFIQLYMEEEELPDMPEFEKYRNKKEQEHVEIEKEIPIWKR</sequence>
<dbReference type="Proteomes" id="UP001292913">
    <property type="component" value="Unassembled WGS sequence"/>
</dbReference>
<keyword evidence="1" id="KW-1133">Transmembrane helix</keyword>
<keyword evidence="3" id="KW-1185">Reference proteome</keyword>
<organism evidence="2 3">
    <name type="scientific">Bacteroides vicugnae</name>
    <dbReference type="NCBI Taxonomy" id="3037989"/>
    <lineage>
        <taxon>Bacteria</taxon>
        <taxon>Pseudomonadati</taxon>
        <taxon>Bacteroidota</taxon>
        <taxon>Bacteroidia</taxon>
        <taxon>Bacteroidales</taxon>
        <taxon>Bacteroidaceae</taxon>
        <taxon>Bacteroides</taxon>
    </lineage>
</organism>
<feature type="transmembrane region" description="Helical" evidence="1">
    <location>
        <begin position="177"/>
        <end position="199"/>
    </location>
</feature>
<proteinExistence type="predicted"/>
<reference evidence="2 3" key="1">
    <citation type="submission" date="2023-04" db="EMBL/GenBank/DDBJ databases">
        <title>Bacteroides pacosi sp. nov., isolated from the fecal material of an alpaca.</title>
        <authorList>
            <person name="Miller S."/>
            <person name="Hendry M."/>
            <person name="King J."/>
            <person name="Sankaranarayanan K."/>
            <person name="Lawson P.A."/>
        </authorList>
    </citation>
    <scope>NUCLEOTIDE SEQUENCE [LARGE SCALE GENOMIC DNA]</scope>
    <source>
        <strain evidence="2 3">A2-P53</strain>
    </source>
</reference>
<keyword evidence="1" id="KW-0472">Membrane</keyword>
<evidence type="ECO:0000313" key="3">
    <source>
        <dbReference type="Proteomes" id="UP001292913"/>
    </source>
</evidence>
<evidence type="ECO:0000313" key="2">
    <source>
        <dbReference type="EMBL" id="MDY7257288.1"/>
    </source>
</evidence>
<name>A0ABU5HNV5_9BACE</name>
<feature type="transmembrane region" description="Helical" evidence="1">
    <location>
        <begin position="40"/>
        <end position="61"/>
    </location>
</feature>
<dbReference type="RefSeq" id="WP_321020131.1">
    <property type="nucleotide sequence ID" value="NZ_JARZAK010000002.1"/>
</dbReference>
<feature type="transmembrane region" description="Helical" evidence="1">
    <location>
        <begin position="73"/>
        <end position="92"/>
    </location>
</feature>
<gene>
    <name evidence="2" type="ORF">QHG74_06110</name>
</gene>
<protein>
    <recommendedName>
        <fullName evidence="4">DUF304 domain-containing protein</fullName>
    </recommendedName>
</protein>
<evidence type="ECO:0008006" key="4">
    <source>
        <dbReference type="Google" id="ProtNLM"/>
    </source>
</evidence>
<feature type="transmembrane region" description="Helical" evidence="1">
    <location>
        <begin position="144"/>
        <end position="165"/>
    </location>
</feature>
<keyword evidence="1" id="KW-0812">Transmembrane</keyword>
<dbReference type="EMBL" id="JARZAK010000002">
    <property type="protein sequence ID" value="MDY7257288.1"/>
    <property type="molecule type" value="Genomic_DNA"/>
</dbReference>
<comment type="caution">
    <text evidence="2">The sequence shown here is derived from an EMBL/GenBank/DDBJ whole genome shotgun (WGS) entry which is preliminary data.</text>
</comment>